<dbReference type="InterPro" id="IPR036390">
    <property type="entry name" value="WH_DNA-bd_sf"/>
</dbReference>
<dbReference type="InterPro" id="IPR036388">
    <property type="entry name" value="WH-like_DNA-bd_sf"/>
</dbReference>
<dbReference type="Pfam" id="PF07729">
    <property type="entry name" value="FCD"/>
    <property type="match status" value="1"/>
</dbReference>
<dbReference type="SMART" id="SM00895">
    <property type="entry name" value="FCD"/>
    <property type="match status" value="1"/>
</dbReference>
<keyword evidence="1" id="KW-0805">Transcription regulation</keyword>
<dbReference type="InterPro" id="IPR008920">
    <property type="entry name" value="TF_FadR/GntR_C"/>
</dbReference>
<evidence type="ECO:0000313" key="6">
    <source>
        <dbReference type="EMBL" id="ABV94781.1"/>
    </source>
</evidence>
<dbReference type="GO" id="GO:0003677">
    <property type="term" value="F:DNA binding"/>
    <property type="evidence" value="ECO:0007669"/>
    <property type="project" value="UniProtKB-KW"/>
</dbReference>
<dbReference type="AlphaFoldDB" id="A8LL32"/>
<dbReference type="Gene3D" id="1.10.10.10">
    <property type="entry name" value="Winged helix-like DNA-binding domain superfamily/Winged helix DNA-binding domain"/>
    <property type="match status" value="1"/>
</dbReference>
<gene>
    <name evidence="6" type="ordered locus">Dshi_3048</name>
</gene>
<feature type="domain" description="HTH gntR-type" evidence="5">
    <location>
        <begin position="8"/>
        <end position="76"/>
    </location>
</feature>
<dbReference type="PANTHER" id="PTHR43537:SF5">
    <property type="entry name" value="UXU OPERON TRANSCRIPTIONAL REGULATOR"/>
    <property type="match status" value="1"/>
</dbReference>
<dbReference type="PROSITE" id="PS50949">
    <property type="entry name" value="HTH_GNTR"/>
    <property type="match status" value="1"/>
</dbReference>
<dbReference type="eggNOG" id="COG2186">
    <property type="taxonomic scope" value="Bacteria"/>
</dbReference>
<proteinExistence type="predicted"/>
<dbReference type="RefSeq" id="WP_012179709.1">
    <property type="nucleotide sequence ID" value="NC_009952.1"/>
</dbReference>
<dbReference type="SMART" id="SM00345">
    <property type="entry name" value="HTH_GNTR"/>
    <property type="match status" value="1"/>
</dbReference>
<dbReference type="CDD" id="cd07377">
    <property type="entry name" value="WHTH_GntR"/>
    <property type="match status" value="1"/>
</dbReference>
<dbReference type="InterPro" id="IPR011711">
    <property type="entry name" value="GntR_C"/>
</dbReference>
<keyword evidence="2" id="KW-0238">DNA-binding</keyword>
<evidence type="ECO:0000256" key="1">
    <source>
        <dbReference type="ARBA" id="ARBA00023015"/>
    </source>
</evidence>
<organism evidence="6 7">
    <name type="scientific">Dinoroseobacter shibae (strain DSM 16493 / NCIMB 14021 / DFL 12)</name>
    <dbReference type="NCBI Taxonomy" id="398580"/>
    <lineage>
        <taxon>Bacteria</taxon>
        <taxon>Pseudomonadati</taxon>
        <taxon>Pseudomonadota</taxon>
        <taxon>Alphaproteobacteria</taxon>
        <taxon>Rhodobacterales</taxon>
        <taxon>Roseobacteraceae</taxon>
        <taxon>Dinoroseobacter</taxon>
    </lineage>
</organism>
<dbReference type="GO" id="GO:0003700">
    <property type="term" value="F:DNA-binding transcription factor activity"/>
    <property type="evidence" value="ECO:0007669"/>
    <property type="project" value="InterPro"/>
</dbReference>
<dbReference type="KEGG" id="dsh:Dshi_3048"/>
<evidence type="ECO:0000256" key="3">
    <source>
        <dbReference type="ARBA" id="ARBA00023163"/>
    </source>
</evidence>
<dbReference type="EMBL" id="CP000830">
    <property type="protein sequence ID" value="ABV94781.1"/>
    <property type="molecule type" value="Genomic_DNA"/>
</dbReference>
<evidence type="ECO:0000256" key="4">
    <source>
        <dbReference type="SAM" id="MobiDB-lite"/>
    </source>
</evidence>
<dbReference type="PRINTS" id="PR00035">
    <property type="entry name" value="HTHGNTR"/>
</dbReference>
<dbReference type="SUPFAM" id="SSF46785">
    <property type="entry name" value="Winged helix' DNA-binding domain"/>
    <property type="match status" value="1"/>
</dbReference>
<dbReference type="Proteomes" id="UP000006833">
    <property type="component" value="Chromosome"/>
</dbReference>
<dbReference type="OrthoDB" id="284307at2"/>
<dbReference type="InterPro" id="IPR000524">
    <property type="entry name" value="Tscrpt_reg_HTH_GntR"/>
</dbReference>
<keyword evidence="7" id="KW-1185">Reference proteome</keyword>
<dbReference type="Gene3D" id="1.20.120.530">
    <property type="entry name" value="GntR ligand-binding domain-like"/>
    <property type="match status" value="1"/>
</dbReference>
<name>A8LL32_DINSH</name>
<evidence type="ECO:0000259" key="5">
    <source>
        <dbReference type="PROSITE" id="PS50949"/>
    </source>
</evidence>
<evidence type="ECO:0000256" key="2">
    <source>
        <dbReference type="ARBA" id="ARBA00023125"/>
    </source>
</evidence>
<accession>A8LL32</accession>
<dbReference type="PANTHER" id="PTHR43537">
    <property type="entry name" value="TRANSCRIPTIONAL REGULATOR, GNTR FAMILY"/>
    <property type="match status" value="1"/>
</dbReference>
<protein>
    <submittedName>
        <fullName evidence="6">GntR-family transcriptional regulator</fullName>
    </submittedName>
</protein>
<evidence type="ECO:0000313" key="7">
    <source>
        <dbReference type="Proteomes" id="UP000006833"/>
    </source>
</evidence>
<dbReference type="HOGENOM" id="CLU_017584_9_5_5"/>
<dbReference type="SUPFAM" id="SSF48008">
    <property type="entry name" value="GntR ligand-binding domain-like"/>
    <property type="match status" value="1"/>
</dbReference>
<sequence length="260" mass="27577">MFDPIAQTPRYRLVAEAIAGKITEGVFPTGEKLPPDRVLVEELGVSRATLREALIALEVKGYIETRFGSGAYVLGPPGAVAEDADQKLAAVVPVAPVPGPFEALEARRLIEGELAALAAQAITPAQLDTLWGCLQALESAGSGWDAEADARFHEVIATAAGNTVLARLAAQFWRDQTENPLWTAIRSAVADSNLRPQLVAEHEAIIEALTEGAPEAARAAMHAHLDNFARTLLAQWDAPEEGSTEAAPHARLRDSLGQAG</sequence>
<feature type="region of interest" description="Disordered" evidence="4">
    <location>
        <begin position="239"/>
        <end position="260"/>
    </location>
</feature>
<keyword evidence="3" id="KW-0804">Transcription</keyword>
<dbReference type="STRING" id="398580.Dshi_3048"/>
<dbReference type="Pfam" id="PF00392">
    <property type="entry name" value="GntR"/>
    <property type="match status" value="1"/>
</dbReference>
<reference evidence="7" key="1">
    <citation type="journal article" date="2010" name="ISME J.">
        <title>The complete genome sequence of the algal symbiont Dinoroseobacter shibae: a hitchhiker's guide to life in the sea.</title>
        <authorList>
            <person name="Wagner-Dobler I."/>
            <person name="Ballhausen B."/>
            <person name="Berger M."/>
            <person name="Brinkhoff T."/>
            <person name="Buchholz I."/>
            <person name="Bunk B."/>
            <person name="Cypionka H."/>
            <person name="Daniel R."/>
            <person name="Drepper T."/>
            <person name="Gerdts G."/>
            <person name="Hahnke S."/>
            <person name="Han C."/>
            <person name="Jahn D."/>
            <person name="Kalhoefer D."/>
            <person name="Kiss H."/>
            <person name="Klenk H.P."/>
            <person name="Kyrpides N."/>
            <person name="Liebl W."/>
            <person name="Liesegang H."/>
            <person name="Meincke L."/>
            <person name="Pati A."/>
            <person name="Petersen J."/>
            <person name="Piekarski T."/>
            <person name="Pommerenke C."/>
            <person name="Pradella S."/>
            <person name="Pukall R."/>
            <person name="Rabus R."/>
            <person name="Stackebrandt E."/>
            <person name="Thole S."/>
            <person name="Thompson L."/>
            <person name="Tielen P."/>
            <person name="Tomasch J."/>
            <person name="von Jan M."/>
            <person name="Wanphrut N."/>
            <person name="Wichels A."/>
            <person name="Zech H."/>
            <person name="Simon M."/>
        </authorList>
    </citation>
    <scope>NUCLEOTIDE SEQUENCE [LARGE SCALE GENOMIC DNA]</scope>
    <source>
        <strain evidence="7">DSM 16493 / NCIMB 14021 / DFL 12</strain>
    </source>
</reference>